<dbReference type="Proteomes" id="UP000677244">
    <property type="component" value="Unassembled WGS sequence"/>
</dbReference>
<dbReference type="PROSITE" id="PS51257">
    <property type="entry name" value="PROKAR_LIPOPROTEIN"/>
    <property type="match status" value="1"/>
</dbReference>
<accession>A0ABS3YV45</accession>
<organism evidence="1 2">
    <name type="scientific">Niastella soli</name>
    <dbReference type="NCBI Taxonomy" id="2821487"/>
    <lineage>
        <taxon>Bacteria</taxon>
        <taxon>Pseudomonadati</taxon>
        <taxon>Bacteroidota</taxon>
        <taxon>Chitinophagia</taxon>
        <taxon>Chitinophagales</taxon>
        <taxon>Chitinophagaceae</taxon>
        <taxon>Niastella</taxon>
    </lineage>
</organism>
<proteinExistence type="predicted"/>
<dbReference type="EMBL" id="JAGHKO010000004">
    <property type="protein sequence ID" value="MBO9201796.1"/>
    <property type="molecule type" value="Genomic_DNA"/>
</dbReference>
<evidence type="ECO:0000313" key="1">
    <source>
        <dbReference type="EMBL" id="MBO9201796.1"/>
    </source>
</evidence>
<evidence type="ECO:0000313" key="2">
    <source>
        <dbReference type="Proteomes" id="UP000677244"/>
    </source>
</evidence>
<keyword evidence="2" id="KW-1185">Reference proteome</keyword>
<comment type="caution">
    <text evidence="1">The sequence shown here is derived from an EMBL/GenBank/DDBJ whole genome shotgun (WGS) entry which is preliminary data.</text>
</comment>
<sequence length="120" mass="13547">MKTKRILFAVTILSILFTGCGFGKLKDQANTQFGDQHFKTAIALIELYKVRFGEYPASLDSIRYVGDWDKIATMSVSYQKLDTGYELDLVNGWLGKPDTLAYPADFWKGLGLVRSNVKKK</sequence>
<dbReference type="RefSeq" id="WP_209139853.1">
    <property type="nucleotide sequence ID" value="NZ_JAGHKO010000004.1"/>
</dbReference>
<protein>
    <submittedName>
        <fullName evidence="1">Uncharacterized protein</fullName>
    </submittedName>
</protein>
<reference evidence="1 2" key="1">
    <citation type="submission" date="2021-03" db="EMBL/GenBank/DDBJ databases">
        <title>Assistant Professor.</title>
        <authorList>
            <person name="Huq M.A."/>
        </authorList>
    </citation>
    <scope>NUCLEOTIDE SEQUENCE [LARGE SCALE GENOMIC DNA]</scope>
    <source>
        <strain evidence="1 2">MAH-29</strain>
    </source>
</reference>
<gene>
    <name evidence="1" type="ORF">J7I42_16050</name>
</gene>
<name>A0ABS3YV45_9BACT</name>